<sequence>MTMATLDGLMQGDAAADDNKILNNAWRGVEAMELYIKAHEKLYAGQVDAAMKFAQPLENYDDILDPVDIFSLIALTGFHNQMYGVCSNAFMRLEQLTDISQERRDQYQDLAFKIFTKFKPKNPAIGHDQQTKDVVTPEYLRELRKTYIRKCT</sequence>
<dbReference type="EMBL" id="HBFX01011470">
    <property type="protein sequence ID" value="CAD8952235.1"/>
    <property type="molecule type" value="Transcribed_RNA"/>
</dbReference>
<dbReference type="InterPro" id="IPR057979">
    <property type="entry name" value="TPR_IFT121"/>
</dbReference>
<accession>A0A7S1DNR8</accession>
<proteinExistence type="predicted"/>
<feature type="domain" description="IFT121-like TPR repeats" evidence="1">
    <location>
        <begin position="23"/>
        <end position="122"/>
    </location>
</feature>
<dbReference type="Pfam" id="PF25768">
    <property type="entry name" value="TPR_IFT121"/>
    <property type="match status" value="1"/>
</dbReference>
<evidence type="ECO:0000313" key="2">
    <source>
        <dbReference type="EMBL" id="CAD8952235.1"/>
    </source>
</evidence>
<reference evidence="2" key="1">
    <citation type="submission" date="2021-01" db="EMBL/GenBank/DDBJ databases">
        <authorList>
            <person name="Corre E."/>
            <person name="Pelletier E."/>
            <person name="Niang G."/>
            <person name="Scheremetjew M."/>
            <person name="Finn R."/>
            <person name="Kale V."/>
            <person name="Holt S."/>
            <person name="Cochrane G."/>
            <person name="Meng A."/>
            <person name="Brown T."/>
            <person name="Cohen L."/>
        </authorList>
    </citation>
    <scope>NUCLEOTIDE SEQUENCE</scope>
    <source>
        <strain evidence="2">CCMP644</strain>
    </source>
</reference>
<gene>
    <name evidence="2" type="ORF">HAND00432_LOCUS6771</name>
</gene>
<name>A0A7S1DNR8_HEMAN</name>
<dbReference type="AlphaFoldDB" id="A0A7S1DNR8"/>
<evidence type="ECO:0000259" key="1">
    <source>
        <dbReference type="Pfam" id="PF25768"/>
    </source>
</evidence>
<protein>
    <recommendedName>
        <fullName evidence="1">IFT121-like TPR repeats domain-containing protein</fullName>
    </recommendedName>
</protein>
<organism evidence="2">
    <name type="scientific">Hemiselmis andersenii</name>
    <name type="common">Cryptophyte alga</name>
    <dbReference type="NCBI Taxonomy" id="464988"/>
    <lineage>
        <taxon>Eukaryota</taxon>
        <taxon>Cryptophyceae</taxon>
        <taxon>Cryptomonadales</taxon>
        <taxon>Hemiselmidaceae</taxon>
        <taxon>Hemiselmis</taxon>
    </lineage>
</organism>